<sequence>MSFSFNFNASLYITLYGGDDDSMIQEQDRSETSFEDNSNTIYKEAFNEIEITIPEVSSLFATPIVYGKEHVLYKRQLSDVKVQLAMEDDMVAEPDMDVDTSLESSETPAFHVNSALSIASGNLDVIKGSYEGGFKTWECSIDLLEYLASSVPPHFLHNIKALELGCGSAIPSIHILKTSPSSTIHLQDYNSQVLKYVTIPNILLNSGFSPNLDSQNYISTSADIELDLDEIRGNALDLFKNIPQNSTENIANSDQKPSGYFELSDNQISQANKIILQKLYPETNTHSPNLVNNHRVRLFSGSWNNFLENIVPNTPPSQITNDSKYDLILTSETIYDLDSQTSLYNCIANLLKKPISSQNQQTDNHVPTAYVAAKSMYFGLSGSILSFTNLVKSKNQFNIESVWKSGSGVQREILKLTWI</sequence>
<keyword evidence="6" id="KW-0808">Transferase</keyword>
<evidence type="ECO:0000313" key="11">
    <source>
        <dbReference type="Proteomes" id="UP000245591"/>
    </source>
</evidence>
<dbReference type="EC" id="2.1.1.85" evidence="3"/>
<dbReference type="AlphaFoldDB" id="A0A2U1IW93"/>
<dbReference type="PANTHER" id="PTHR14614">
    <property type="entry name" value="HEPATOCELLULAR CARCINOMA-ASSOCIATED ANTIGEN"/>
    <property type="match status" value="1"/>
</dbReference>
<evidence type="ECO:0000256" key="3">
    <source>
        <dbReference type="ARBA" id="ARBA00012533"/>
    </source>
</evidence>
<evidence type="ECO:0000256" key="5">
    <source>
        <dbReference type="ARBA" id="ARBA00022603"/>
    </source>
</evidence>
<keyword evidence="5" id="KW-0489">Methyltransferase</keyword>
<dbReference type="Proteomes" id="UP000245591">
    <property type="component" value="Unassembled WGS sequence"/>
</dbReference>
<dbReference type="InterPro" id="IPR019410">
    <property type="entry name" value="Methyltransf_16"/>
</dbReference>
<dbReference type="GO" id="GO:0032259">
    <property type="term" value="P:methylation"/>
    <property type="evidence" value="ECO:0007669"/>
    <property type="project" value="UniProtKB-KW"/>
</dbReference>
<evidence type="ECO:0000256" key="2">
    <source>
        <dbReference type="ARBA" id="ARBA00004496"/>
    </source>
</evidence>
<reference evidence="10 11" key="1">
    <citation type="journal article" date="2018" name="MBio">
        <title>Comparative Genomics Reveals the Core Gene Toolbox for the Fungus-Insect Symbiosis.</title>
        <authorList>
            <person name="Wang Y."/>
            <person name="Stata M."/>
            <person name="Wang W."/>
            <person name="Stajich J.E."/>
            <person name="White M.M."/>
            <person name="Moncalvo J.M."/>
        </authorList>
    </citation>
    <scope>NUCLEOTIDE SEQUENCE [LARGE SCALE GENOMIC DNA]</scope>
    <source>
        <strain evidence="10 11">AUS-126-30</strain>
    </source>
</reference>
<keyword evidence="8" id="KW-0539">Nucleus</keyword>
<dbReference type="PANTHER" id="PTHR14614:SF39">
    <property type="entry name" value="HISTIDINE PROTEIN METHYLTRANSFERASE 1 HOMOLOG"/>
    <property type="match status" value="1"/>
</dbReference>
<evidence type="ECO:0000256" key="7">
    <source>
        <dbReference type="ARBA" id="ARBA00022691"/>
    </source>
</evidence>
<comment type="similarity">
    <text evidence="9">Belongs to the methyltransferase superfamily. METTL18 family.</text>
</comment>
<dbReference type="Gene3D" id="3.40.50.150">
    <property type="entry name" value="Vaccinia Virus protein VP39"/>
    <property type="match status" value="1"/>
</dbReference>
<evidence type="ECO:0000313" key="10">
    <source>
        <dbReference type="EMBL" id="PVZ96992.1"/>
    </source>
</evidence>
<evidence type="ECO:0000256" key="6">
    <source>
        <dbReference type="ARBA" id="ARBA00022679"/>
    </source>
</evidence>
<dbReference type="GO" id="GO:0005737">
    <property type="term" value="C:cytoplasm"/>
    <property type="evidence" value="ECO:0007669"/>
    <property type="project" value="UniProtKB-SubCell"/>
</dbReference>
<keyword evidence="4" id="KW-0963">Cytoplasm</keyword>
<gene>
    <name evidence="10" type="ORF">BB558_007080</name>
</gene>
<dbReference type="GO" id="GO:0018064">
    <property type="term" value="F:protein-L-histidine N-tele-methyltransferase activity"/>
    <property type="evidence" value="ECO:0007669"/>
    <property type="project" value="UniProtKB-EC"/>
</dbReference>
<dbReference type="SUPFAM" id="SSF53335">
    <property type="entry name" value="S-adenosyl-L-methionine-dependent methyltransferases"/>
    <property type="match status" value="1"/>
</dbReference>
<evidence type="ECO:0000256" key="9">
    <source>
        <dbReference type="ARBA" id="ARBA00038126"/>
    </source>
</evidence>
<accession>A0A2U1IW93</accession>
<protein>
    <recommendedName>
        <fullName evidence="3">protein-histidine N-methyltransferase</fullName>
        <ecNumber evidence="3">2.1.1.85</ecNumber>
    </recommendedName>
</protein>
<evidence type="ECO:0000256" key="8">
    <source>
        <dbReference type="ARBA" id="ARBA00023242"/>
    </source>
</evidence>
<dbReference type="InterPro" id="IPR029063">
    <property type="entry name" value="SAM-dependent_MTases_sf"/>
</dbReference>
<name>A0A2U1IW93_SMIAN</name>
<evidence type="ECO:0000256" key="1">
    <source>
        <dbReference type="ARBA" id="ARBA00004123"/>
    </source>
</evidence>
<comment type="caution">
    <text evidence="10">The sequence shown here is derived from an EMBL/GenBank/DDBJ whole genome shotgun (WGS) entry which is preliminary data.</text>
</comment>
<organism evidence="10 11">
    <name type="scientific">Smittium angustum</name>
    <dbReference type="NCBI Taxonomy" id="133377"/>
    <lineage>
        <taxon>Eukaryota</taxon>
        <taxon>Fungi</taxon>
        <taxon>Fungi incertae sedis</taxon>
        <taxon>Zoopagomycota</taxon>
        <taxon>Kickxellomycotina</taxon>
        <taxon>Harpellomycetes</taxon>
        <taxon>Harpellales</taxon>
        <taxon>Legeriomycetaceae</taxon>
        <taxon>Smittium</taxon>
    </lineage>
</organism>
<keyword evidence="7" id="KW-0949">S-adenosyl-L-methionine</keyword>
<dbReference type="EMBL" id="MBFU01001035">
    <property type="protein sequence ID" value="PVZ96992.1"/>
    <property type="molecule type" value="Genomic_DNA"/>
</dbReference>
<dbReference type="GO" id="GO:0005634">
    <property type="term" value="C:nucleus"/>
    <property type="evidence" value="ECO:0007669"/>
    <property type="project" value="UniProtKB-SubCell"/>
</dbReference>
<keyword evidence="11" id="KW-1185">Reference proteome</keyword>
<evidence type="ECO:0000256" key="4">
    <source>
        <dbReference type="ARBA" id="ARBA00022490"/>
    </source>
</evidence>
<comment type="subcellular location">
    <subcellularLocation>
        <location evidence="2">Cytoplasm</location>
    </subcellularLocation>
    <subcellularLocation>
        <location evidence="1">Nucleus</location>
    </subcellularLocation>
</comment>
<proteinExistence type="inferred from homology"/>